<keyword evidence="10" id="KW-1185">Reference proteome</keyword>
<dbReference type="SUPFAM" id="SSF49464">
    <property type="entry name" value="Carboxypeptidase regulatory domain-like"/>
    <property type="match status" value="1"/>
</dbReference>
<keyword evidence="9" id="KW-0675">Receptor</keyword>
<dbReference type="SUPFAM" id="SSF56935">
    <property type="entry name" value="Porins"/>
    <property type="match status" value="1"/>
</dbReference>
<evidence type="ECO:0000313" key="10">
    <source>
        <dbReference type="Proteomes" id="UP001449657"/>
    </source>
</evidence>
<dbReference type="NCBIfam" id="TIGR04057">
    <property type="entry name" value="SusC_RagA_signa"/>
    <property type="match status" value="1"/>
</dbReference>
<dbReference type="InterPro" id="IPR023996">
    <property type="entry name" value="TonB-dep_OMP_SusC/RagA"/>
</dbReference>
<evidence type="ECO:0000256" key="3">
    <source>
        <dbReference type="ARBA" id="ARBA00022452"/>
    </source>
</evidence>
<dbReference type="Pfam" id="PF13715">
    <property type="entry name" value="CarbopepD_reg_2"/>
    <property type="match status" value="1"/>
</dbReference>
<dbReference type="NCBIfam" id="TIGR04056">
    <property type="entry name" value="OMP_RagA_SusC"/>
    <property type="match status" value="1"/>
</dbReference>
<reference evidence="9 10" key="1">
    <citation type="submission" date="2024-03" db="EMBL/GenBank/DDBJ databases">
        <title>Chitinophaga caseinilytica sp. nov., a casein hydrolysing bacterium isolated from forest soil.</title>
        <authorList>
            <person name="Lee D.S."/>
            <person name="Han D.M."/>
            <person name="Baek J.H."/>
            <person name="Choi D.G."/>
            <person name="Jeon J.H."/>
            <person name="Jeon C.O."/>
        </authorList>
    </citation>
    <scope>NUCLEOTIDE SEQUENCE [LARGE SCALE GENOMIC DNA]</scope>
    <source>
        <strain evidence="9 10">KACC 19118</strain>
    </source>
</reference>
<comment type="subcellular location">
    <subcellularLocation>
        <location evidence="1 7">Cell outer membrane</location>
        <topology evidence="1 7">Multi-pass membrane protein</topology>
    </subcellularLocation>
</comment>
<evidence type="ECO:0000256" key="6">
    <source>
        <dbReference type="ARBA" id="ARBA00023237"/>
    </source>
</evidence>
<dbReference type="Pfam" id="PF07715">
    <property type="entry name" value="Plug"/>
    <property type="match status" value="1"/>
</dbReference>
<organism evidence="9 10">
    <name type="scientific">Chitinophaga caseinilytica</name>
    <dbReference type="NCBI Taxonomy" id="2267521"/>
    <lineage>
        <taxon>Bacteria</taxon>
        <taxon>Pseudomonadati</taxon>
        <taxon>Bacteroidota</taxon>
        <taxon>Chitinophagia</taxon>
        <taxon>Chitinophagales</taxon>
        <taxon>Chitinophagaceae</taxon>
        <taxon>Chitinophaga</taxon>
    </lineage>
</organism>
<evidence type="ECO:0000313" key="9">
    <source>
        <dbReference type="EMBL" id="WZN45510.1"/>
    </source>
</evidence>
<accession>A0ABZ2YZR2</accession>
<protein>
    <submittedName>
        <fullName evidence="9">TonB-dependent receptor</fullName>
    </submittedName>
</protein>
<dbReference type="RefSeq" id="WP_341840262.1">
    <property type="nucleotide sequence ID" value="NZ_CP149792.1"/>
</dbReference>
<dbReference type="InterPro" id="IPR008969">
    <property type="entry name" value="CarboxyPept-like_regulatory"/>
</dbReference>
<evidence type="ECO:0000256" key="5">
    <source>
        <dbReference type="ARBA" id="ARBA00023136"/>
    </source>
</evidence>
<dbReference type="PROSITE" id="PS52016">
    <property type="entry name" value="TONB_DEPENDENT_REC_3"/>
    <property type="match status" value="1"/>
</dbReference>
<comment type="similarity">
    <text evidence="7">Belongs to the TonB-dependent receptor family.</text>
</comment>
<gene>
    <name evidence="9" type="ORF">WJU22_21665</name>
</gene>
<keyword evidence="6 7" id="KW-0998">Cell outer membrane</keyword>
<keyword evidence="4 7" id="KW-0812">Transmembrane</keyword>
<dbReference type="Proteomes" id="UP001449657">
    <property type="component" value="Chromosome"/>
</dbReference>
<evidence type="ECO:0000256" key="1">
    <source>
        <dbReference type="ARBA" id="ARBA00004571"/>
    </source>
</evidence>
<evidence type="ECO:0000259" key="8">
    <source>
        <dbReference type="Pfam" id="PF07715"/>
    </source>
</evidence>
<dbReference type="Gene3D" id="2.170.130.10">
    <property type="entry name" value="TonB-dependent receptor, plug domain"/>
    <property type="match status" value="1"/>
</dbReference>
<proteinExistence type="inferred from homology"/>
<sequence>MWNNLLSSKKWMAAPLVFLLLIVSSGAMGQVGLAKKISVNFRNTPLKDALKTITKEAGTVFVYTSNDAAFQAPVNYSATAESVENVIRKILTQQQLQFRVMEGKVLIEKARPAPKPQPSNKLIHITGRVVDEEGQPMPGVTVSVKGSPIGTATDAEGMYHLKDLSGNAVLTYSLLGYGRQEQPLNGRDVLNVTLKVSASELSETVVIGYGTQKRSDLTGSVGSVNVNDMNKAPVSSFDEALAGRVAGVNVSSSEGQPGSGIIISIRGNNSLTQDNSPLYVIDGFPIESANNSLINPDDIETIDVLKDASATAIYGARGANGVIIITTKRGKTGAPSISYNGRYGWMENIQRIPVMNAYEFVKLQQEINVGDLDETYLANGVTLDDYKNVESIDWQGKLYRVAPQQNHSISMRGGSDKTKYAVSGQALDQQGTIINSAFKRYQAKISLDQIINDRIKVGGNVTYTNTKTTGTTPSAPSLSSMNNLLYSAWGYRPSGPIRSEKPINENFEDELIDDMVNSGTDYRINPFLSAENEYRLRNVDNLIANAFGEYKILPNLRLRISGGLNKNTQRNDAFNNSKTRSGNPYTVYKVNGSIMYYESTNWLNENTLTFDKKFNKYHRLNAVAGFTAQGNHYAVHGMSANQLPNESLGLNGLSQGVPQPITSSESEWALASWLARVNYVFRDKYFLTASFRSDGSSKFRADNQWSYFPSGAVAWEISKESFMKEIRFISNAKLRASWGITGNNRVSDYATYALLDFGVRNSYYSFNNELQQSAIPVTMASTDLKWENTAQTDVGLDVSFLKSRITLGLDYYRKVTSDLLLNAKLPPTVGYGSAFKNVGKTSNEGLEITLHTRNVETKDFRWGSSFNISFNRSKVLALTQNQESLTSTMGWDSWYSSVALYIAKIGQPVGQFYGYIWDGVYGYDDFDALPNGGYLLKEGIPTNGNTRAAIRPGDIRYRDLNGDGVVNVSDQTVIGRGFPVHVGGFSNDFSYRGFDLNVFFQWSYGAQVMNANRINFENGNKTYLNQYKSFEGRWTPENPTSKIPRAGGQYGYVYSDRTLEDGSFLRLKTVQLGYNVPQALLQRAKIKSLRVFVAAQNLITWTKYTGSDPEVAIGYSALTPGFDYSSYPRARTATIGLNLGL</sequence>
<dbReference type="InterPro" id="IPR037066">
    <property type="entry name" value="Plug_dom_sf"/>
</dbReference>
<evidence type="ECO:0000256" key="2">
    <source>
        <dbReference type="ARBA" id="ARBA00022448"/>
    </source>
</evidence>
<evidence type="ECO:0000256" key="7">
    <source>
        <dbReference type="PROSITE-ProRule" id="PRU01360"/>
    </source>
</evidence>
<dbReference type="InterPro" id="IPR039426">
    <property type="entry name" value="TonB-dep_rcpt-like"/>
</dbReference>
<dbReference type="InterPro" id="IPR012910">
    <property type="entry name" value="Plug_dom"/>
</dbReference>
<dbReference type="Gene3D" id="2.60.40.1120">
    <property type="entry name" value="Carboxypeptidase-like, regulatory domain"/>
    <property type="match status" value="1"/>
</dbReference>
<dbReference type="InterPro" id="IPR023997">
    <property type="entry name" value="TonB-dep_OMP_SusC/RagA_CS"/>
</dbReference>
<evidence type="ECO:0000256" key="4">
    <source>
        <dbReference type="ARBA" id="ARBA00022692"/>
    </source>
</evidence>
<dbReference type="Gene3D" id="2.40.170.20">
    <property type="entry name" value="TonB-dependent receptor, beta-barrel domain"/>
    <property type="match status" value="1"/>
</dbReference>
<keyword evidence="2 7" id="KW-0813">Transport</keyword>
<name>A0ABZ2YZR2_9BACT</name>
<keyword evidence="3 7" id="KW-1134">Transmembrane beta strand</keyword>
<feature type="domain" description="TonB-dependent receptor plug" evidence="8">
    <location>
        <begin position="214"/>
        <end position="322"/>
    </location>
</feature>
<dbReference type="EMBL" id="CP150096">
    <property type="protein sequence ID" value="WZN45510.1"/>
    <property type="molecule type" value="Genomic_DNA"/>
</dbReference>
<dbReference type="InterPro" id="IPR036942">
    <property type="entry name" value="Beta-barrel_TonB_sf"/>
</dbReference>
<keyword evidence="5 7" id="KW-0472">Membrane</keyword>